<dbReference type="GO" id="GO:0005634">
    <property type="term" value="C:nucleus"/>
    <property type="evidence" value="ECO:0007669"/>
    <property type="project" value="TreeGrafter"/>
</dbReference>
<dbReference type="Proteomes" id="UP000267096">
    <property type="component" value="Unassembled WGS sequence"/>
</dbReference>
<evidence type="ECO:0000256" key="2">
    <source>
        <dbReference type="ARBA" id="ARBA00005865"/>
    </source>
</evidence>
<keyword evidence="10" id="KW-0862">Zinc</keyword>
<dbReference type="GO" id="GO:0008270">
    <property type="term" value="F:zinc ion binding"/>
    <property type="evidence" value="ECO:0007669"/>
    <property type="project" value="UniProtKB-KW"/>
</dbReference>
<keyword evidence="8" id="KW-0378">Hydrolase</keyword>
<feature type="region of interest" description="Disordered" evidence="11">
    <location>
        <begin position="650"/>
        <end position="679"/>
    </location>
</feature>
<keyword evidence="14" id="KW-1185">Reference proteome</keyword>
<dbReference type="OrthoDB" id="10064699at2759"/>
<evidence type="ECO:0000256" key="10">
    <source>
        <dbReference type="ARBA" id="ARBA00022833"/>
    </source>
</evidence>
<keyword evidence="9" id="KW-0788">Thiol protease</keyword>
<dbReference type="InterPro" id="IPR003323">
    <property type="entry name" value="OTU_dom"/>
</dbReference>
<gene>
    <name evidence="13" type="ORF">ASIM_LOCUS14193</name>
</gene>
<evidence type="ECO:0000256" key="3">
    <source>
        <dbReference type="ARBA" id="ARBA00012759"/>
    </source>
</evidence>
<dbReference type="GO" id="GO:0004843">
    <property type="term" value="F:cysteine-type deubiquitinase activity"/>
    <property type="evidence" value="ECO:0007669"/>
    <property type="project" value="UniProtKB-EC"/>
</dbReference>
<dbReference type="GO" id="GO:0071947">
    <property type="term" value="P:protein deubiquitination involved in ubiquitin-dependent protein catabolic process"/>
    <property type="evidence" value="ECO:0007669"/>
    <property type="project" value="TreeGrafter"/>
</dbReference>
<dbReference type="GO" id="GO:0070536">
    <property type="term" value="P:protein K63-linked deubiquitination"/>
    <property type="evidence" value="ECO:0007669"/>
    <property type="project" value="TreeGrafter"/>
</dbReference>
<accession>A0A158PPI8</accession>
<name>A0A158PPI8_ANISI</name>
<evidence type="ECO:0000256" key="4">
    <source>
        <dbReference type="ARBA" id="ARBA00022670"/>
    </source>
</evidence>
<keyword evidence="5" id="KW-0479">Metal-binding</keyword>
<dbReference type="GO" id="GO:0035871">
    <property type="term" value="P:protein K11-linked deubiquitination"/>
    <property type="evidence" value="ECO:0007669"/>
    <property type="project" value="TreeGrafter"/>
</dbReference>
<dbReference type="AlphaFoldDB" id="A0A158PPI8"/>
<feature type="domain" description="OTU" evidence="12">
    <location>
        <begin position="149"/>
        <end position="355"/>
    </location>
</feature>
<reference evidence="15" key="1">
    <citation type="submission" date="2016-04" db="UniProtKB">
        <authorList>
            <consortium name="WormBaseParasite"/>
        </authorList>
    </citation>
    <scope>IDENTIFICATION</scope>
</reference>
<dbReference type="PROSITE" id="PS50802">
    <property type="entry name" value="OTU"/>
    <property type="match status" value="1"/>
</dbReference>
<feature type="compositionally biased region" description="Low complexity" evidence="11">
    <location>
        <begin position="664"/>
        <end position="679"/>
    </location>
</feature>
<dbReference type="InterPro" id="IPR051346">
    <property type="entry name" value="OTU_Deubiquitinase"/>
</dbReference>
<evidence type="ECO:0000256" key="5">
    <source>
        <dbReference type="ARBA" id="ARBA00022723"/>
    </source>
</evidence>
<keyword evidence="7" id="KW-0833">Ubl conjugation pathway</keyword>
<evidence type="ECO:0000313" key="14">
    <source>
        <dbReference type="Proteomes" id="UP000267096"/>
    </source>
</evidence>
<sequence>MHDIKDDERAHAQLIEQFIKITNAAHSYARHFLEENEWDVGVSVLQYNRWSKKSEEPASVSPSTSNGKVEEPSNSENGDPEQQRKWYWNNMSKHFEMPSCALVLPNLNAESDEFRQFLENGLIETTILKKLEHSGHLNWWWLNGCGQRLWPLCTSGDGNCLLHAASLGLWGHHDRYLTLRKTLHEMITEGSRRHTLYRRWRFAESKANQASGLTLTDEEWQKEWKILLNAASTTPRKTGGQRLISLIFMIRFNPNPRIDDIQTTTSKSEEENVSISTEEYYASLETIHVFALAHVLKRSIIVVSDTVLRNANGEELAPIPFGGIYLPLECPSEQCIRSPLVLCYDSAHFSPLVSMRTAPDNPLLPIMPIVDKDRNLLPVHFCVDPGPDFTWWKDAEDDQMASRIELSEADRLSLICEYMDVTKIEIRRGSHHWTVGARHLNNNSNNNSSFGSGNERNKSITLACGGDLAKKHHSSRIIYEIAQQIRKTFRSSSKRKNKNKRNYETISAADLLFSHIILAAHLDSEVHESVKLMLDSYISSAKERFEKVKDIPSSAVPKQRNRISRSFSTSSLRIKCINSDCEKTASQSTNFLCSDCFEYQKQFMASFGTRPGQLRSLRSATAIDRDENNTINIAYSDGADAAAYEKRQRNRCRSVKSNTMPLLSSNNDNNVNSNNDNNNINISDINVRNQHYESKCNETPRHIVHTVAVHNAQHPSQSITTKVSSIKGANGVTHYYVTST</sequence>
<dbReference type="EMBL" id="UYRR01031655">
    <property type="protein sequence ID" value="VDK51730.1"/>
    <property type="molecule type" value="Genomic_DNA"/>
</dbReference>
<dbReference type="Gene3D" id="1.10.8.10">
    <property type="entry name" value="DNA helicase RuvA subunit, C-terminal domain"/>
    <property type="match status" value="1"/>
</dbReference>
<proteinExistence type="inferred from homology"/>
<evidence type="ECO:0000259" key="12">
    <source>
        <dbReference type="PROSITE" id="PS50802"/>
    </source>
</evidence>
<dbReference type="GO" id="GO:0005737">
    <property type="term" value="C:cytoplasm"/>
    <property type="evidence" value="ECO:0007669"/>
    <property type="project" value="TreeGrafter"/>
</dbReference>
<dbReference type="CDD" id="cd22768">
    <property type="entry name" value="OTU_OTUD7"/>
    <property type="match status" value="1"/>
</dbReference>
<evidence type="ECO:0000256" key="8">
    <source>
        <dbReference type="ARBA" id="ARBA00022801"/>
    </source>
</evidence>
<feature type="region of interest" description="Disordered" evidence="11">
    <location>
        <begin position="55"/>
        <end position="82"/>
    </location>
</feature>
<comment type="similarity">
    <text evidence="2">Belongs to the peptidase C64 family.</text>
</comment>
<dbReference type="PANTHER" id="PTHR13367:SF27">
    <property type="entry name" value="OTU DOMAIN-CONTAINING PROTEIN"/>
    <property type="match status" value="1"/>
</dbReference>
<protein>
    <recommendedName>
        <fullName evidence="3">ubiquitinyl hydrolase 1</fullName>
        <ecNumber evidence="3">3.4.19.12</ecNumber>
    </recommendedName>
</protein>
<evidence type="ECO:0000256" key="6">
    <source>
        <dbReference type="ARBA" id="ARBA00022771"/>
    </source>
</evidence>
<evidence type="ECO:0000256" key="1">
    <source>
        <dbReference type="ARBA" id="ARBA00000707"/>
    </source>
</evidence>
<keyword evidence="4" id="KW-0645">Protease</keyword>
<reference evidence="13 14" key="2">
    <citation type="submission" date="2018-11" db="EMBL/GenBank/DDBJ databases">
        <authorList>
            <consortium name="Pathogen Informatics"/>
        </authorList>
    </citation>
    <scope>NUCLEOTIDE SEQUENCE [LARGE SCALE GENOMIC DNA]</scope>
</reference>
<feature type="compositionally biased region" description="Polar residues" evidence="11">
    <location>
        <begin position="60"/>
        <end position="77"/>
    </location>
</feature>
<dbReference type="Pfam" id="PF02338">
    <property type="entry name" value="OTU"/>
    <property type="match status" value="1"/>
</dbReference>
<dbReference type="EC" id="3.4.19.12" evidence="3"/>
<evidence type="ECO:0000256" key="9">
    <source>
        <dbReference type="ARBA" id="ARBA00022807"/>
    </source>
</evidence>
<dbReference type="GO" id="GO:0070530">
    <property type="term" value="F:K63-linked polyubiquitin modification-dependent protein binding"/>
    <property type="evidence" value="ECO:0007669"/>
    <property type="project" value="TreeGrafter"/>
</dbReference>
<organism evidence="15">
    <name type="scientific">Anisakis simplex</name>
    <name type="common">Herring worm</name>
    <dbReference type="NCBI Taxonomy" id="6269"/>
    <lineage>
        <taxon>Eukaryota</taxon>
        <taxon>Metazoa</taxon>
        <taxon>Ecdysozoa</taxon>
        <taxon>Nematoda</taxon>
        <taxon>Chromadorea</taxon>
        <taxon>Rhabditida</taxon>
        <taxon>Spirurina</taxon>
        <taxon>Ascaridomorpha</taxon>
        <taxon>Ascaridoidea</taxon>
        <taxon>Anisakidae</taxon>
        <taxon>Anisakis</taxon>
        <taxon>Anisakis simplex complex</taxon>
    </lineage>
</organism>
<dbReference type="PANTHER" id="PTHR13367">
    <property type="entry name" value="UBIQUITIN THIOESTERASE"/>
    <property type="match status" value="1"/>
</dbReference>
<keyword evidence="6" id="KW-0863">Zinc-finger</keyword>
<evidence type="ECO:0000313" key="15">
    <source>
        <dbReference type="WBParaSite" id="ASIM_0001478301-mRNA-1"/>
    </source>
</evidence>
<evidence type="ECO:0000256" key="7">
    <source>
        <dbReference type="ARBA" id="ARBA00022786"/>
    </source>
</evidence>
<evidence type="ECO:0000313" key="13">
    <source>
        <dbReference type="EMBL" id="VDK51730.1"/>
    </source>
</evidence>
<dbReference type="WBParaSite" id="ASIM_0001478301-mRNA-1">
    <property type="protein sequence ID" value="ASIM_0001478301-mRNA-1"/>
    <property type="gene ID" value="ASIM_0001478301"/>
</dbReference>
<dbReference type="Pfam" id="PF14555">
    <property type="entry name" value="UBA_4"/>
    <property type="match status" value="1"/>
</dbReference>
<dbReference type="GO" id="GO:0071108">
    <property type="term" value="P:protein K48-linked deubiquitination"/>
    <property type="evidence" value="ECO:0007669"/>
    <property type="project" value="TreeGrafter"/>
</dbReference>
<evidence type="ECO:0000256" key="11">
    <source>
        <dbReference type="SAM" id="MobiDB-lite"/>
    </source>
</evidence>
<comment type="catalytic activity">
    <reaction evidence="1">
        <text>Thiol-dependent hydrolysis of ester, thioester, amide, peptide and isopeptide bonds formed by the C-terminal Gly of ubiquitin (a 76-residue protein attached to proteins as an intracellular targeting signal).</text>
        <dbReference type="EC" id="3.4.19.12"/>
    </reaction>
</comment>